<comment type="caution">
    <text evidence="2">The sequence shown here is derived from an EMBL/GenBank/DDBJ whole genome shotgun (WGS) entry which is preliminary data.</text>
</comment>
<dbReference type="OrthoDB" id="277701at2759"/>
<accession>A0A836HC74</accession>
<protein>
    <submittedName>
        <fullName evidence="2">Uncharacterized protein</fullName>
    </submittedName>
</protein>
<dbReference type="Proteomes" id="UP000674179">
    <property type="component" value="Chromosome 28"/>
</dbReference>
<name>A0A836HC74_LEIEN</name>
<dbReference type="KEGG" id="lenr:94171684"/>
<evidence type="ECO:0000313" key="3">
    <source>
        <dbReference type="Proteomes" id="UP000674179"/>
    </source>
</evidence>
<evidence type="ECO:0000256" key="1">
    <source>
        <dbReference type="SAM" id="MobiDB-lite"/>
    </source>
</evidence>
<dbReference type="GeneID" id="94171684"/>
<dbReference type="PROSITE" id="PS51257">
    <property type="entry name" value="PROKAR_LIPOPROTEIN"/>
    <property type="match status" value="1"/>
</dbReference>
<dbReference type="RefSeq" id="XP_067691545.1">
    <property type="nucleotide sequence ID" value="XM_067836174.1"/>
</dbReference>
<feature type="region of interest" description="Disordered" evidence="1">
    <location>
        <begin position="633"/>
        <end position="710"/>
    </location>
</feature>
<dbReference type="EMBL" id="JAFHKP010000028">
    <property type="protein sequence ID" value="KAG5475016.1"/>
    <property type="molecule type" value="Genomic_DNA"/>
</dbReference>
<sequence>MFGNIARRTPVHLITGAACLPTLSPTAASPRLRASPPSLTADTGLRAFTGAFHARSTQAPSTPSCGTLSAARRWASQYPTASRRTVRAEKKKHFNYLTADRMLPTEKKLSRSAIRNRDDASLQRRREYKQQLMRDVEEKIRFFPPAIKKQVFFPLISNSARVSLFRGNRDYGVRVSVRVFSMLVEQLCKRVHRDFILERLAELGLDPPTAEDWERFTDPVTGDITTGIMYSNWVNKVLVTYGRMSSTGSKHLLACGGTTLFAYIIRHYHDRALVPPLEDWSRQYGPVVTEEFLGRPRGQQKVSLALSEAVYELRLWGRSQAQEAVSRLSLQEQEDLVRWVSENLKTHIAEMERKHAFTAKILAVMHHLPEAKSIHNAFCTFKEARHMEHVVKMKGAFFPLPSKPREEWRRMSTEEKERYTCFGRKRLTETACGRKLFLRYCCRDYGFSLTDASSRYTNLSDLQKAALEFPFYLPLTPGNPALAAFRRFYAVMCERYGMVRTYNNGAGNRLFKIAMREQWDRLSMEERQQYEEHDRIYAAFPLQPTTSGAAASNSTASSSSESPPTRTAPSAASPKSSGLTTRWGEPVRRTVESLQPAIVGPQYFVEKQPPSLKVDDTVLTAESLLLNLRQAAHGGRRNGVKAKPSATATPSRATPSGAETAAVGGDEQQRSQEQEKVVDMQDAETPVTASRKGCARPKTPRATQGEGSAKALRPALCVVMI</sequence>
<evidence type="ECO:0000313" key="2">
    <source>
        <dbReference type="EMBL" id="KAG5475016.1"/>
    </source>
</evidence>
<reference evidence="2 3" key="1">
    <citation type="submission" date="2021-02" db="EMBL/GenBank/DDBJ databases">
        <title>Leishmania (Mundinia) enrietti genome sequencing and assembly.</title>
        <authorList>
            <person name="Almutairi H."/>
            <person name="Gatherer D."/>
        </authorList>
    </citation>
    <scope>NUCLEOTIDE SEQUENCE [LARGE SCALE GENOMIC DNA]</scope>
    <source>
        <strain evidence="2">CUR178</strain>
    </source>
</reference>
<feature type="compositionally biased region" description="Low complexity" evidence="1">
    <location>
        <begin position="546"/>
        <end position="577"/>
    </location>
</feature>
<feature type="region of interest" description="Disordered" evidence="1">
    <location>
        <begin position="546"/>
        <end position="587"/>
    </location>
</feature>
<proteinExistence type="predicted"/>
<organism evidence="2 3">
    <name type="scientific">Leishmania enriettii</name>
    <dbReference type="NCBI Taxonomy" id="5663"/>
    <lineage>
        <taxon>Eukaryota</taxon>
        <taxon>Discoba</taxon>
        <taxon>Euglenozoa</taxon>
        <taxon>Kinetoplastea</taxon>
        <taxon>Metakinetoplastina</taxon>
        <taxon>Trypanosomatida</taxon>
        <taxon>Trypanosomatidae</taxon>
        <taxon>Leishmaniinae</taxon>
        <taxon>Leishmania</taxon>
    </lineage>
</organism>
<feature type="compositionally biased region" description="Basic and acidic residues" evidence="1">
    <location>
        <begin position="667"/>
        <end position="679"/>
    </location>
</feature>
<dbReference type="AlphaFoldDB" id="A0A836HC74"/>
<gene>
    <name evidence="2" type="ORF">CUR178_04466</name>
</gene>
<keyword evidence="3" id="KW-1185">Reference proteome</keyword>